<evidence type="ECO:0000313" key="1">
    <source>
        <dbReference type="EMBL" id="WOJ90407.1"/>
    </source>
</evidence>
<sequence>MATMDITATTTAIMGVTDIGDITDTGDTITDMAMDTATTGIVIMAVFALPEPTSATKAGIAIRTVIEDQAGSLLET</sequence>
<evidence type="ECO:0000313" key="2">
    <source>
        <dbReference type="Proteomes" id="UP001626536"/>
    </source>
</evidence>
<name>A0ABZ0HUE1_9HYPH</name>
<dbReference type="Proteomes" id="UP001626536">
    <property type="component" value="Chromosome"/>
</dbReference>
<proteinExistence type="predicted"/>
<protein>
    <submittedName>
        <fullName evidence="1">Uncharacterized protein</fullName>
    </submittedName>
</protein>
<dbReference type="RefSeq" id="WP_407339855.1">
    <property type="nucleotide sequence ID" value="NZ_CP136862.1"/>
</dbReference>
<gene>
    <name evidence="1" type="ORF">RZS28_03685</name>
</gene>
<reference evidence="1 2" key="1">
    <citation type="submission" date="2023-10" db="EMBL/GenBank/DDBJ databases">
        <title>Novel methanotroph of the genus Methylocapsa from a subarctic wetland.</title>
        <authorList>
            <person name="Belova S.E."/>
            <person name="Oshkin I.Y."/>
            <person name="Miroshnikov K."/>
            <person name="Dedysh S.N."/>
        </authorList>
    </citation>
    <scope>NUCLEOTIDE SEQUENCE [LARGE SCALE GENOMIC DNA]</scope>
    <source>
        <strain evidence="1 2">RX1</strain>
    </source>
</reference>
<accession>A0ABZ0HUE1</accession>
<dbReference type="EMBL" id="CP136862">
    <property type="protein sequence ID" value="WOJ90407.1"/>
    <property type="molecule type" value="Genomic_DNA"/>
</dbReference>
<organism evidence="1 2">
    <name type="scientific">Methylocapsa polymorpha</name>
    <dbReference type="NCBI Taxonomy" id="3080828"/>
    <lineage>
        <taxon>Bacteria</taxon>
        <taxon>Pseudomonadati</taxon>
        <taxon>Pseudomonadota</taxon>
        <taxon>Alphaproteobacteria</taxon>
        <taxon>Hyphomicrobiales</taxon>
        <taxon>Beijerinckiaceae</taxon>
        <taxon>Methylocapsa</taxon>
    </lineage>
</organism>
<keyword evidence="2" id="KW-1185">Reference proteome</keyword>